<protein>
    <submittedName>
        <fullName evidence="2">Uncharacterized protein</fullName>
    </submittedName>
</protein>
<evidence type="ECO:0000313" key="2">
    <source>
        <dbReference type="EMBL" id="MDU9002033.1"/>
    </source>
</evidence>
<feature type="compositionally biased region" description="Low complexity" evidence="1">
    <location>
        <begin position="176"/>
        <end position="185"/>
    </location>
</feature>
<dbReference type="EMBL" id="JARAKF010000006">
    <property type="protein sequence ID" value="MDU9002033.1"/>
    <property type="molecule type" value="Genomic_DNA"/>
</dbReference>
<comment type="caution">
    <text evidence="2">The sequence shown here is derived from an EMBL/GenBank/DDBJ whole genome shotgun (WGS) entry which is preliminary data.</text>
</comment>
<evidence type="ECO:0000256" key="1">
    <source>
        <dbReference type="SAM" id="MobiDB-lite"/>
    </source>
</evidence>
<gene>
    <name evidence="2" type="ORF">PU648_59690</name>
</gene>
<sequence>MYSPPPDDTDSRRMTAAHTYAAGKLGATVHGPQAWGWHGRTLGHRAAHPVHGACWLRLASVPAGRPGGKLWEGTERASSTFPGVRKPALHALHDRTSDGYAYRAELSAFVDEPLLSPDPVLRDELDLPGSWFETIRTNLSAIAATPTDRTAVRQEWISRAVPEYTATRHPRSRNGPARTATSTLPTSPPAHETWQQFEWPDGRRRHSVTAGGFPSSLMSRR</sequence>
<reference evidence="2 3" key="1">
    <citation type="submission" date="2023-02" db="EMBL/GenBank/DDBJ databases">
        <authorList>
            <person name="Maleckis M."/>
        </authorList>
    </citation>
    <scope>NUCLEOTIDE SEQUENCE [LARGE SCALE GENOMIC DNA]</scope>
    <source>
        <strain evidence="2 3">P8-A2</strain>
    </source>
</reference>
<organism evidence="2 3">
    <name type="scientific">Streptomyces mirabilis</name>
    <dbReference type="NCBI Taxonomy" id="68239"/>
    <lineage>
        <taxon>Bacteria</taxon>
        <taxon>Bacillati</taxon>
        <taxon>Actinomycetota</taxon>
        <taxon>Actinomycetes</taxon>
        <taxon>Kitasatosporales</taxon>
        <taxon>Streptomycetaceae</taxon>
        <taxon>Streptomyces</taxon>
    </lineage>
</organism>
<accession>A0ABU3V7A2</accession>
<dbReference type="RefSeq" id="WP_143606237.1">
    <property type="nucleotide sequence ID" value="NZ_CP107955.1"/>
</dbReference>
<evidence type="ECO:0000313" key="3">
    <source>
        <dbReference type="Proteomes" id="UP001257627"/>
    </source>
</evidence>
<dbReference type="Proteomes" id="UP001257627">
    <property type="component" value="Unassembled WGS sequence"/>
</dbReference>
<name>A0ABU3V7A2_9ACTN</name>
<feature type="region of interest" description="Disordered" evidence="1">
    <location>
        <begin position="164"/>
        <end position="221"/>
    </location>
</feature>
<proteinExistence type="predicted"/>
<keyword evidence="3" id="KW-1185">Reference proteome</keyword>